<dbReference type="PROSITE" id="PS51257">
    <property type="entry name" value="PROKAR_LIPOPROTEIN"/>
    <property type="match status" value="1"/>
</dbReference>
<reference evidence="2 3" key="1">
    <citation type="submission" date="2016-10" db="EMBL/GenBank/DDBJ databases">
        <authorList>
            <person name="de Groot N.N."/>
        </authorList>
    </citation>
    <scope>NUCLEOTIDE SEQUENCE [LARGE SCALE GENOMIC DNA]</scope>
    <source>
        <strain evidence="2 3">DSM 2698</strain>
    </source>
</reference>
<evidence type="ECO:0000313" key="2">
    <source>
        <dbReference type="EMBL" id="SCZ21877.1"/>
    </source>
</evidence>
<evidence type="ECO:0000259" key="1">
    <source>
        <dbReference type="Pfam" id="PF16998"/>
    </source>
</evidence>
<dbReference type="Proteomes" id="UP000199347">
    <property type="component" value="Unassembled WGS sequence"/>
</dbReference>
<dbReference type="OrthoDB" id="7677942at2"/>
<dbReference type="Pfam" id="PF16998">
    <property type="entry name" value="17kDa_Anti_2"/>
    <property type="match status" value="1"/>
</dbReference>
<dbReference type="AlphaFoldDB" id="A0A1G5M9J6"/>
<dbReference type="EMBL" id="FMVW01000001">
    <property type="protein sequence ID" value="SCZ21877.1"/>
    <property type="molecule type" value="Genomic_DNA"/>
</dbReference>
<protein>
    <submittedName>
        <fullName evidence="2">Outer membrane surface antigen</fullName>
    </submittedName>
</protein>
<accession>A0A1G5M9J6</accession>
<proteinExistence type="predicted"/>
<sequence length="158" mass="16227">MSRISPYHGEGPLLQKQTVLAALLSVSLAGCGSITIPFGDHADESPAITTGSIGPAVVVQEPLPEALSYSDAARIGQTAGIAGIDTLPKDGIDWINEVTGSAGKVRPLSQISQNATRTCRDIEATVTSVGGVHRFGGTLCKDQTSGVVQMEALATEPS</sequence>
<evidence type="ECO:0000313" key="3">
    <source>
        <dbReference type="Proteomes" id="UP000199347"/>
    </source>
</evidence>
<dbReference type="InterPro" id="IPR032635">
    <property type="entry name" value="Anti_2"/>
</dbReference>
<name>A0A1G5M9J6_AFIMA</name>
<keyword evidence="3" id="KW-1185">Reference proteome</keyword>
<dbReference type="STRING" id="1120955.SAMN03080610_00338"/>
<organism evidence="2 3">
    <name type="scientific">Afifella marina DSM 2698</name>
    <dbReference type="NCBI Taxonomy" id="1120955"/>
    <lineage>
        <taxon>Bacteria</taxon>
        <taxon>Pseudomonadati</taxon>
        <taxon>Pseudomonadota</taxon>
        <taxon>Alphaproteobacteria</taxon>
        <taxon>Hyphomicrobiales</taxon>
        <taxon>Afifellaceae</taxon>
        <taxon>Afifella</taxon>
    </lineage>
</organism>
<feature type="domain" description="Surface antigen" evidence="1">
    <location>
        <begin position="42"/>
        <end position="143"/>
    </location>
</feature>
<gene>
    <name evidence="2" type="ORF">SAMN03080610_00338</name>
</gene>